<dbReference type="PANTHER" id="PTHR23146">
    <property type="entry name" value="LEO1 PROTEIN"/>
    <property type="match status" value="1"/>
</dbReference>
<gene>
    <name evidence="2" type="ORF">PENSUB_7392</name>
</gene>
<dbReference type="GO" id="GO:1990269">
    <property type="term" value="F:RNA polymerase II C-terminal domain phosphoserine binding"/>
    <property type="evidence" value="ECO:0007669"/>
    <property type="project" value="TreeGrafter"/>
</dbReference>
<evidence type="ECO:0000256" key="1">
    <source>
        <dbReference type="SAM" id="MobiDB-lite"/>
    </source>
</evidence>
<keyword evidence="3" id="KW-1185">Reference proteome</keyword>
<dbReference type="AlphaFoldDB" id="A0A1Q5TMH0"/>
<proteinExistence type="predicted"/>
<dbReference type="GO" id="GO:0016593">
    <property type="term" value="C:Cdc73/Paf1 complex"/>
    <property type="evidence" value="ECO:0007669"/>
    <property type="project" value="InterPro"/>
</dbReference>
<reference evidence="2 3" key="1">
    <citation type="submission" date="2016-10" db="EMBL/GenBank/DDBJ databases">
        <title>Genome sequence of the ascomycete fungus Penicillium subrubescens.</title>
        <authorList>
            <person name="De Vries R.P."/>
            <person name="Peng M."/>
            <person name="Dilokpimol A."/>
            <person name="Hilden K."/>
            <person name="Makela M.R."/>
            <person name="Grigoriev I."/>
            <person name="Riley R."/>
            <person name="Granchi Z."/>
        </authorList>
    </citation>
    <scope>NUCLEOTIDE SEQUENCE [LARGE SCALE GENOMIC DNA]</scope>
    <source>
        <strain evidence="2 3">CBS 132785</strain>
    </source>
</reference>
<name>A0A1Q5TMH0_9EURO</name>
<feature type="region of interest" description="Disordered" evidence="1">
    <location>
        <begin position="296"/>
        <end position="451"/>
    </location>
</feature>
<dbReference type="GO" id="GO:0032968">
    <property type="term" value="P:positive regulation of transcription elongation by RNA polymerase II"/>
    <property type="evidence" value="ECO:0007669"/>
    <property type="project" value="TreeGrafter"/>
</dbReference>
<dbReference type="STRING" id="1316194.A0A1Q5TMH0"/>
<dbReference type="Proteomes" id="UP000186955">
    <property type="component" value="Unassembled WGS sequence"/>
</dbReference>
<feature type="compositionally biased region" description="Basic and acidic residues" evidence="1">
    <location>
        <begin position="61"/>
        <end position="70"/>
    </location>
</feature>
<organism evidence="2 3">
    <name type="scientific">Penicillium subrubescens</name>
    <dbReference type="NCBI Taxonomy" id="1316194"/>
    <lineage>
        <taxon>Eukaryota</taxon>
        <taxon>Fungi</taxon>
        <taxon>Dikarya</taxon>
        <taxon>Ascomycota</taxon>
        <taxon>Pezizomycotina</taxon>
        <taxon>Eurotiomycetes</taxon>
        <taxon>Eurotiomycetidae</taxon>
        <taxon>Eurotiales</taxon>
        <taxon>Aspergillaceae</taxon>
        <taxon>Penicillium</taxon>
    </lineage>
</organism>
<comment type="caution">
    <text evidence="2">The sequence shown here is derived from an EMBL/GenBank/DDBJ whole genome shotgun (WGS) entry which is preliminary data.</text>
</comment>
<evidence type="ECO:0000313" key="2">
    <source>
        <dbReference type="EMBL" id="OKP01402.1"/>
    </source>
</evidence>
<feature type="compositionally biased region" description="Basic and acidic residues" evidence="1">
    <location>
        <begin position="296"/>
        <end position="315"/>
    </location>
</feature>
<dbReference type="InterPro" id="IPR007149">
    <property type="entry name" value="Leo1"/>
</dbReference>
<feature type="compositionally biased region" description="Acidic residues" evidence="1">
    <location>
        <begin position="386"/>
        <end position="416"/>
    </location>
</feature>
<accession>A0A1Q5TMH0</accession>
<dbReference type="PANTHER" id="PTHR23146:SF0">
    <property type="entry name" value="RNA POLYMERASE-ASSOCIATED PROTEIN LEO1"/>
    <property type="match status" value="1"/>
</dbReference>
<evidence type="ECO:0000313" key="3">
    <source>
        <dbReference type="Proteomes" id="UP000186955"/>
    </source>
</evidence>
<feature type="compositionally biased region" description="Basic residues" evidence="1">
    <location>
        <begin position="340"/>
        <end position="350"/>
    </location>
</feature>
<protein>
    <submittedName>
        <fullName evidence="2">RNA polymerase-associated protein LEO1</fullName>
    </submittedName>
</protein>
<dbReference type="GO" id="GO:0006368">
    <property type="term" value="P:transcription elongation by RNA polymerase II"/>
    <property type="evidence" value="ECO:0007669"/>
    <property type="project" value="InterPro"/>
</dbReference>
<feature type="region of interest" description="Disordered" evidence="1">
    <location>
        <begin position="1"/>
        <end position="100"/>
    </location>
</feature>
<dbReference type="EMBL" id="MNBE01000639">
    <property type="protein sequence ID" value="OKP01402.1"/>
    <property type="molecule type" value="Genomic_DNA"/>
</dbReference>
<dbReference type="OrthoDB" id="20844at2759"/>
<sequence length="451" mass="49883">MSSSDEEAVRRPGRTAANQSPDPSDAGNDSGAENHGAGGDDLMDDDADLFGSDGSDGGFDNIDRPHRSLDDEQLDSGDDEGRYDRREDRMDEAPDGETESLTIAEMTIARAPVPATNDPEVYTMRVPDFLSIESEEFNPETYIAPAYSTAATSLCWRRDPADEEKLQSNARIIQWEDGSITLQLASAPLEQYRISSKPLAPLSKSGEYTTKLDSHVYLGAGLEQAELFRLTSHVTHGLTVLPTALESDDAVQRLQESLAAAARGNKQTADGGVPMINVKEDPELAARKAELMEKEAMRAERRRQQLADREADRTRRVAAPRTMANGLSVGGLEDDGLRTTRPRAKPRRPNRRGEIMTDEDEDYGRGGRTREDEYDEDDGFLVRSDEEIEEEGDDDDDEEELEDEDMDAEGEVDDEVAPSKPARKEEAPRGDGTPPARKKNRYVVDDDDEDE</sequence>
<dbReference type="Pfam" id="PF04004">
    <property type="entry name" value="Leo1"/>
    <property type="match status" value="1"/>
</dbReference>
<feature type="compositionally biased region" description="Basic and acidic residues" evidence="1">
    <location>
        <begin position="79"/>
        <end position="92"/>
    </location>
</feature>